<name>A0A1M6NSW2_9FIRM</name>
<evidence type="ECO:0000313" key="5">
    <source>
        <dbReference type="EMBL" id="SHJ98692.1"/>
    </source>
</evidence>
<dbReference type="Proteomes" id="UP000242497">
    <property type="component" value="Unassembled WGS sequence"/>
</dbReference>
<dbReference type="InterPro" id="IPR000297">
    <property type="entry name" value="PPIase_PpiC"/>
</dbReference>
<evidence type="ECO:0000259" key="4">
    <source>
        <dbReference type="PROSITE" id="PS50198"/>
    </source>
</evidence>
<dbReference type="SUPFAM" id="SSF109998">
    <property type="entry name" value="Triger factor/SurA peptide-binding domain-like"/>
    <property type="match status" value="1"/>
</dbReference>
<dbReference type="RefSeq" id="WP_072888470.1">
    <property type="nucleotide sequence ID" value="NZ_FRAE01000025.1"/>
</dbReference>
<evidence type="ECO:0000313" key="6">
    <source>
        <dbReference type="Proteomes" id="UP000242497"/>
    </source>
</evidence>
<dbReference type="SUPFAM" id="SSF54534">
    <property type="entry name" value="FKBP-like"/>
    <property type="match status" value="1"/>
</dbReference>
<dbReference type="Gene3D" id="3.10.50.40">
    <property type="match status" value="1"/>
</dbReference>
<proteinExistence type="predicted"/>
<dbReference type="AlphaFoldDB" id="A0A1M6NSW2"/>
<keyword evidence="2" id="KW-0175">Coiled coil</keyword>
<dbReference type="Pfam" id="PF13624">
    <property type="entry name" value="SurA_N_3"/>
    <property type="match status" value="1"/>
</dbReference>
<dbReference type="PANTHER" id="PTHR47245">
    <property type="entry name" value="PEPTIDYLPROLYL ISOMERASE"/>
    <property type="match status" value="1"/>
</dbReference>
<organism evidence="5 6">
    <name type="scientific">Tepidibacter formicigenes DSM 15518</name>
    <dbReference type="NCBI Taxonomy" id="1123349"/>
    <lineage>
        <taxon>Bacteria</taxon>
        <taxon>Bacillati</taxon>
        <taxon>Bacillota</taxon>
        <taxon>Clostridia</taxon>
        <taxon>Peptostreptococcales</taxon>
        <taxon>Peptostreptococcaceae</taxon>
        <taxon>Tepidibacter</taxon>
    </lineage>
</organism>
<dbReference type="STRING" id="1123349.SAMN02744037_01355"/>
<dbReference type="InterPro" id="IPR050245">
    <property type="entry name" value="PrsA_foldase"/>
</dbReference>
<feature type="domain" description="PpiC" evidence="4">
    <location>
        <begin position="178"/>
        <end position="284"/>
    </location>
</feature>
<dbReference type="EMBL" id="FRAE01000025">
    <property type="protein sequence ID" value="SHJ98692.1"/>
    <property type="molecule type" value="Genomic_DNA"/>
</dbReference>
<dbReference type="InterPro" id="IPR027304">
    <property type="entry name" value="Trigger_fact/SurA_dom_sf"/>
</dbReference>
<dbReference type="PROSITE" id="PS51257">
    <property type="entry name" value="PROKAR_LIPOPROTEIN"/>
    <property type="match status" value="1"/>
</dbReference>
<dbReference type="GO" id="GO:0003755">
    <property type="term" value="F:peptidyl-prolyl cis-trans isomerase activity"/>
    <property type="evidence" value="ECO:0007669"/>
    <property type="project" value="UniProtKB-KW"/>
</dbReference>
<protein>
    <submittedName>
        <fullName evidence="5">Foldase protein PrsA</fullName>
    </submittedName>
</protein>
<keyword evidence="1" id="KW-0697">Rotamase</keyword>
<dbReference type="PANTHER" id="PTHR47245:SF2">
    <property type="entry name" value="PEPTIDYL-PROLYL CIS-TRANS ISOMERASE HP_0175-RELATED"/>
    <property type="match status" value="1"/>
</dbReference>
<dbReference type="OrthoDB" id="14196at2"/>
<gene>
    <name evidence="5" type="ORF">SAMN02744037_01355</name>
</gene>
<dbReference type="Pfam" id="PF13616">
    <property type="entry name" value="Rotamase_3"/>
    <property type="match status" value="1"/>
</dbReference>
<keyword evidence="6" id="KW-1185">Reference proteome</keyword>
<feature type="chain" id="PRO_5039626197" evidence="3">
    <location>
        <begin position="22"/>
        <end position="329"/>
    </location>
</feature>
<evidence type="ECO:0000256" key="3">
    <source>
        <dbReference type="SAM" id="SignalP"/>
    </source>
</evidence>
<feature type="coiled-coil region" evidence="2">
    <location>
        <begin position="282"/>
        <end position="318"/>
    </location>
</feature>
<dbReference type="PROSITE" id="PS50198">
    <property type="entry name" value="PPIC_PPIASE_2"/>
    <property type="match status" value="1"/>
</dbReference>
<dbReference type="InterPro" id="IPR046357">
    <property type="entry name" value="PPIase_dom_sf"/>
</dbReference>
<dbReference type="InterPro" id="IPR023058">
    <property type="entry name" value="PPIase_PpiC_CS"/>
</dbReference>
<sequence length="329" mass="38304">MRRIVSSVLMVLLVFSLAACSKGQSKDVVAKVNDRVITLGEYEKTLAMYKKNFESLYGPDIWTKEAEKGKTVIEMVKEKVLDNMIDDEIVYQAFQRENLKIDDSEVDKQLKLFKEQLEKSPDFKAFLKDNNIDDEFLKEQLKKDMAIVKYKENYLASSKINDEKVKEYYENNKEKYRKEEVKASHILFKTVDDNMNPISEEEEKKVKEKAKDILIRAKNGEDFAKLAKEYSQDPGSKENGGDLGYFGKGVMVPEFEKVAFDLKPGEISDLVKTQFGYHIIKVEDKINELRKFEEVKKGIKAELEQNAYKDKIEELRKETKIEKKLKNIK</sequence>
<keyword evidence="3" id="KW-0732">Signal</keyword>
<reference evidence="6" key="1">
    <citation type="submission" date="2016-11" db="EMBL/GenBank/DDBJ databases">
        <authorList>
            <person name="Varghese N."/>
            <person name="Submissions S."/>
        </authorList>
    </citation>
    <scope>NUCLEOTIDE SEQUENCE [LARGE SCALE GENOMIC DNA]</scope>
    <source>
        <strain evidence="6">DSM 15518</strain>
    </source>
</reference>
<evidence type="ECO:0000256" key="1">
    <source>
        <dbReference type="PROSITE-ProRule" id="PRU00278"/>
    </source>
</evidence>
<accession>A0A1M6NSW2</accession>
<feature type="signal peptide" evidence="3">
    <location>
        <begin position="1"/>
        <end position="21"/>
    </location>
</feature>
<keyword evidence="1" id="KW-0413">Isomerase</keyword>
<dbReference type="PROSITE" id="PS01096">
    <property type="entry name" value="PPIC_PPIASE_1"/>
    <property type="match status" value="1"/>
</dbReference>
<dbReference type="Gene3D" id="1.10.4030.10">
    <property type="entry name" value="Porin chaperone SurA, peptide-binding domain"/>
    <property type="match status" value="1"/>
</dbReference>
<evidence type="ECO:0000256" key="2">
    <source>
        <dbReference type="SAM" id="Coils"/>
    </source>
</evidence>